<dbReference type="Gene3D" id="2.150.10.10">
    <property type="entry name" value="Serralysin-like metalloprotease, C-terminal"/>
    <property type="match status" value="4"/>
</dbReference>
<dbReference type="GO" id="GO:0005509">
    <property type="term" value="F:calcium ion binding"/>
    <property type="evidence" value="ECO:0007669"/>
    <property type="project" value="InterPro"/>
</dbReference>
<dbReference type="PRINTS" id="PR00313">
    <property type="entry name" value="CABNDNGRPT"/>
</dbReference>
<dbReference type="InterPro" id="IPR001343">
    <property type="entry name" value="Hemolysn_Ca-bd"/>
</dbReference>
<dbReference type="PROSITE" id="PS00330">
    <property type="entry name" value="HEMOLYSIN_CALCIUM"/>
    <property type="match status" value="4"/>
</dbReference>
<protein>
    <recommendedName>
        <fullName evidence="6">Peptidase M10 serralysin C-terminal domain-containing protein</fullName>
    </recommendedName>
</protein>
<gene>
    <name evidence="4" type="ORF">LPB142_01220</name>
</gene>
<dbReference type="AlphaFoldDB" id="A0A1D9M8E5"/>
<dbReference type="STRING" id="1850250.LPB142_01220"/>
<comment type="subcellular location">
    <subcellularLocation>
        <location evidence="1">Secreted</location>
    </subcellularLocation>
</comment>
<dbReference type="Pfam" id="PF00353">
    <property type="entry name" value="HemolysinCabind"/>
    <property type="match status" value="6"/>
</dbReference>
<keyword evidence="5" id="KW-1185">Reference proteome</keyword>
<proteinExistence type="predicted"/>
<organism evidence="4 5">
    <name type="scientific">Rhodobacter xanthinilyticus</name>
    <dbReference type="NCBI Taxonomy" id="1850250"/>
    <lineage>
        <taxon>Bacteria</taxon>
        <taxon>Pseudomonadati</taxon>
        <taxon>Pseudomonadota</taxon>
        <taxon>Alphaproteobacteria</taxon>
        <taxon>Rhodobacterales</taxon>
        <taxon>Rhodobacter group</taxon>
        <taxon>Rhodobacter</taxon>
    </lineage>
</organism>
<dbReference type="PANTHER" id="PTHR38340:SF1">
    <property type="entry name" value="S-LAYER PROTEIN"/>
    <property type="match status" value="1"/>
</dbReference>
<keyword evidence="2" id="KW-0964">Secreted</keyword>
<dbReference type="InterPro" id="IPR018511">
    <property type="entry name" value="Hemolysin-typ_Ca-bd_CS"/>
</dbReference>
<accession>A0A1D9M8E5</accession>
<evidence type="ECO:0000256" key="1">
    <source>
        <dbReference type="ARBA" id="ARBA00004613"/>
    </source>
</evidence>
<dbReference type="KEGG" id="rhp:LPB142_01220"/>
<sequence>MADYSFGTSYIFDIGATGALSGAGERVHLTETRIATTINGVSGSLSSAAIEDARADLAQGGTSARLGFLDPLANQSQAISLLAGEIEGKFVVIAAPAEGAGFTVYGWNDKKSVVSTIQAVADSTATYLDRVSDIALVQSGGASFLFAGSATEHGVSGFEIDATGHVTAVESLGKPDSVPIQTVTALGSATIGTQGFLVVAASGSSSLTVMKVGADGSLDVTDHVIDDLNTRFQGVTQLEVITVDDHVFVLATGMDDGITLFELTPEGRLVLINSLADSDDLVLDGVTSLAAVEVGDAIQIFTTAAGEAGLGQFKIDISNLGAVTSQGSGKLTGTAGDDVLALTTGAGQILAGAGNDILSDGPGADTLQGGAGQDIFVLSLDGKTDTISDVTPGQDLIDISGWPMIYAASQANFTATATGGTLSFGDEVLVLFSASGKPLTAADISALIPFVTSHVKVVEQPLQVSEPEPVPEPDPPPEPEPEPEPEGPVALTLLGTPSADSLVGGEAGDLIDGDEGNDLLYGNGGDDWLVGRGGNDSIYAGAGNDAVAAAEGDDLIYGGAGHDNIGAGTGDDTVFGETGNDTIGGGAGLDSLRGGDDNDAISGGPDADILFGDAGNDSIAGSFGNDTVDGGDGDDDLGGGTGRDTLIGGAGNDRLGGGEGDDSLSGNAGNDFIAGGGRNDTLSGGAGVDSLNGGEGDDLLTGGDGADTFIFNDLIDGEYDTITDFEDGLDKIRLSGIDPAASGGRFGALTLTSVSGGTVVSYHGHEILLEGVVKADLSADDFIFV</sequence>
<dbReference type="InterPro" id="IPR015943">
    <property type="entry name" value="WD40/YVTN_repeat-like_dom_sf"/>
</dbReference>
<evidence type="ECO:0000256" key="3">
    <source>
        <dbReference type="SAM" id="MobiDB-lite"/>
    </source>
</evidence>
<dbReference type="GO" id="GO:0005576">
    <property type="term" value="C:extracellular region"/>
    <property type="evidence" value="ECO:0007669"/>
    <property type="project" value="UniProtKB-SubCell"/>
</dbReference>
<feature type="region of interest" description="Disordered" evidence="3">
    <location>
        <begin position="622"/>
        <end position="671"/>
    </location>
</feature>
<dbReference type="InterPro" id="IPR050557">
    <property type="entry name" value="RTX_toxin/Mannuronan_C5-epim"/>
</dbReference>
<dbReference type="InterPro" id="IPR011049">
    <property type="entry name" value="Serralysin-like_metalloprot_C"/>
</dbReference>
<evidence type="ECO:0000256" key="2">
    <source>
        <dbReference type="ARBA" id="ARBA00022525"/>
    </source>
</evidence>
<feature type="region of interest" description="Disordered" evidence="3">
    <location>
        <begin position="461"/>
        <end position="498"/>
    </location>
</feature>
<dbReference type="PANTHER" id="PTHR38340">
    <property type="entry name" value="S-LAYER PROTEIN"/>
    <property type="match status" value="1"/>
</dbReference>
<evidence type="ECO:0000313" key="4">
    <source>
        <dbReference type="EMBL" id="AOZ68101.1"/>
    </source>
</evidence>
<name>A0A1D9M8E5_9RHOB</name>
<reference evidence="4 5" key="1">
    <citation type="submission" date="2016-10" db="EMBL/GenBank/DDBJ databases">
        <title>Rhodobacter sp. LPB0142, isolated from sea water.</title>
        <authorList>
            <person name="Kim E."/>
            <person name="Yi H."/>
        </authorList>
    </citation>
    <scope>NUCLEOTIDE SEQUENCE [LARGE SCALE GENOMIC DNA]</scope>
    <source>
        <strain evidence="4 5">LPB0142</strain>
    </source>
</reference>
<evidence type="ECO:0008006" key="6">
    <source>
        <dbReference type="Google" id="ProtNLM"/>
    </source>
</evidence>
<evidence type="ECO:0000313" key="5">
    <source>
        <dbReference type="Proteomes" id="UP000176562"/>
    </source>
</evidence>
<dbReference type="EMBL" id="CP017781">
    <property type="protein sequence ID" value="AOZ68101.1"/>
    <property type="molecule type" value="Genomic_DNA"/>
</dbReference>
<feature type="compositionally biased region" description="Acidic residues" evidence="3">
    <location>
        <begin position="469"/>
        <end position="485"/>
    </location>
</feature>
<dbReference type="Gene3D" id="2.130.10.10">
    <property type="entry name" value="YVTN repeat-like/Quinoprotein amine dehydrogenase"/>
    <property type="match status" value="1"/>
</dbReference>
<dbReference type="SUPFAM" id="SSF51120">
    <property type="entry name" value="beta-Roll"/>
    <property type="match status" value="3"/>
</dbReference>
<feature type="compositionally biased region" description="Gly residues" evidence="3">
    <location>
        <begin position="638"/>
        <end position="658"/>
    </location>
</feature>
<dbReference type="Proteomes" id="UP000176562">
    <property type="component" value="Chromosome"/>
</dbReference>